<organism evidence="2">
    <name type="scientific">Solanum chacoense</name>
    <name type="common">Chaco potato</name>
    <dbReference type="NCBI Taxonomy" id="4108"/>
    <lineage>
        <taxon>Eukaryota</taxon>
        <taxon>Viridiplantae</taxon>
        <taxon>Streptophyta</taxon>
        <taxon>Embryophyta</taxon>
        <taxon>Tracheophyta</taxon>
        <taxon>Spermatophyta</taxon>
        <taxon>Magnoliopsida</taxon>
        <taxon>eudicotyledons</taxon>
        <taxon>Gunneridae</taxon>
        <taxon>Pentapetalae</taxon>
        <taxon>asterids</taxon>
        <taxon>lamiids</taxon>
        <taxon>Solanales</taxon>
        <taxon>Solanaceae</taxon>
        <taxon>Solanoideae</taxon>
        <taxon>Solaneae</taxon>
        <taxon>Solanum</taxon>
    </lineage>
</organism>
<evidence type="ECO:0000313" key="2">
    <source>
        <dbReference type="EMBL" id="JAP11490.1"/>
    </source>
</evidence>
<feature type="signal peptide" evidence="1">
    <location>
        <begin position="1"/>
        <end position="21"/>
    </location>
</feature>
<dbReference type="AlphaFoldDB" id="A0A0V0GTE4"/>
<accession>A0A0V0GTE4</accession>
<name>A0A0V0GTE4_SOLCH</name>
<protein>
    <submittedName>
        <fullName evidence="2">Putative ovule protein</fullName>
    </submittedName>
</protein>
<sequence length="74" mass="8591">MLRAIVIHKLVLICYLRFTNGTDDFEANGTGFKLRPFSFLILLGIFPLSLDLLLSPCHLSLSARWYWVWSLYTI</sequence>
<feature type="chain" id="PRO_5006865513" evidence="1">
    <location>
        <begin position="22"/>
        <end position="74"/>
    </location>
</feature>
<keyword evidence="1" id="KW-0732">Signal</keyword>
<reference evidence="2" key="1">
    <citation type="submission" date="2015-12" db="EMBL/GenBank/DDBJ databases">
        <title>Gene expression during late stages of embryo sac development: a critical building block for successful pollen-pistil interactions.</title>
        <authorList>
            <person name="Liu Y."/>
            <person name="Joly V."/>
            <person name="Sabar M."/>
            <person name="Matton D.P."/>
        </authorList>
    </citation>
    <scope>NUCLEOTIDE SEQUENCE</scope>
</reference>
<evidence type="ECO:0000256" key="1">
    <source>
        <dbReference type="SAM" id="SignalP"/>
    </source>
</evidence>
<dbReference type="EMBL" id="GEDG01031234">
    <property type="protein sequence ID" value="JAP11490.1"/>
    <property type="molecule type" value="Transcribed_RNA"/>
</dbReference>
<proteinExistence type="predicted"/>